<keyword evidence="9" id="KW-1185">Reference proteome</keyword>
<evidence type="ECO:0000256" key="2">
    <source>
        <dbReference type="ARBA" id="ARBA00022603"/>
    </source>
</evidence>
<dbReference type="InterPro" id="IPR036388">
    <property type="entry name" value="WH-like_DNA-bd_sf"/>
</dbReference>
<evidence type="ECO:0000313" key="8">
    <source>
        <dbReference type="EMBL" id="TMV07672.1"/>
    </source>
</evidence>
<gene>
    <name evidence="8" type="ORF">FGK63_09390</name>
</gene>
<dbReference type="PANTHER" id="PTHR10815">
    <property type="entry name" value="METHYLATED-DNA--PROTEIN-CYSTEINE METHYLTRANSFERASE"/>
    <property type="match status" value="1"/>
</dbReference>
<organism evidence="8 9">
    <name type="scientific">Ruegeria sediminis</name>
    <dbReference type="NCBI Taxonomy" id="2583820"/>
    <lineage>
        <taxon>Bacteria</taxon>
        <taxon>Pseudomonadati</taxon>
        <taxon>Pseudomonadota</taxon>
        <taxon>Alphaproteobacteria</taxon>
        <taxon>Rhodobacterales</taxon>
        <taxon>Roseobacteraceae</taxon>
        <taxon>Ruegeria</taxon>
    </lineage>
</organism>
<reference evidence="8 9" key="1">
    <citation type="submission" date="2019-05" db="EMBL/GenBank/DDBJ databases">
        <title>Ruegeria sp. nov., isolated from tidal flat.</title>
        <authorList>
            <person name="Kim W."/>
        </authorList>
    </citation>
    <scope>NUCLEOTIDE SEQUENCE [LARGE SCALE GENOMIC DNA]</scope>
    <source>
        <strain evidence="8 9">CAU 1488</strain>
    </source>
</reference>
<dbReference type="PROSITE" id="PS00374">
    <property type="entry name" value="MGMT"/>
    <property type="match status" value="1"/>
</dbReference>
<evidence type="ECO:0000256" key="6">
    <source>
        <dbReference type="ARBA" id="ARBA00049348"/>
    </source>
</evidence>
<keyword evidence="5" id="KW-0234">DNA repair</keyword>
<dbReference type="EMBL" id="VCPD01000003">
    <property type="protein sequence ID" value="TMV07672.1"/>
    <property type="molecule type" value="Genomic_DNA"/>
</dbReference>
<protein>
    <submittedName>
        <fullName evidence="8">Methylated-DNA--[protein]-cysteine S-methyltransferase</fullName>
    </submittedName>
</protein>
<dbReference type="Proteomes" id="UP001193035">
    <property type="component" value="Unassembled WGS sequence"/>
</dbReference>
<dbReference type="SUPFAM" id="SSF53155">
    <property type="entry name" value="Methylated DNA-protein cysteine methyltransferase domain"/>
    <property type="match status" value="1"/>
</dbReference>
<dbReference type="InterPro" id="IPR036217">
    <property type="entry name" value="MethylDNA_cys_MeTrfase_DNAb"/>
</dbReference>
<evidence type="ECO:0000256" key="4">
    <source>
        <dbReference type="ARBA" id="ARBA00022763"/>
    </source>
</evidence>
<keyword evidence="3" id="KW-0808">Transferase</keyword>
<dbReference type="InterPro" id="IPR001497">
    <property type="entry name" value="MethylDNA_cys_MeTrfase_AS"/>
</dbReference>
<feature type="domain" description="Methylated-DNA-[protein]-cysteine S-methyltransferase DNA binding" evidence="7">
    <location>
        <begin position="99"/>
        <end position="178"/>
    </location>
</feature>
<comment type="catalytic activity">
    <reaction evidence="1">
        <text>a 4-O-methyl-thymidine in DNA + L-cysteinyl-[protein] = a thymidine in DNA + S-methyl-L-cysteinyl-[protein]</text>
        <dbReference type="Rhea" id="RHEA:53428"/>
        <dbReference type="Rhea" id="RHEA-COMP:10131"/>
        <dbReference type="Rhea" id="RHEA-COMP:10132"/>
        <dbReference type="Rhea" id="RHEA-COMP:13555"/>
        <dbReference type="Rhea" id="RHEA-COMP:13556"/>
        <dbReference type="ChEBI" id="CHEBI:29950"/>
        <dbReference type="ChEBI" id="CHEBI:82612"/>
        <dbReference type="ChEBI" id="CHEBI:137386"/>
        <dbReference type="ChEBI" id="CHEBI:137387"/>
        <dbReference type="EC" id="2.1.1.63"/>
    </reaction>
</comment>
<dbReference type="SUPFAM" id="SSF46767">
    <property type="entry name" value="Methylated DNA-protein cysteine methyltransferase, C-terminal domain"/>
    <property type="match status" value="1"/>
</dbReference>
<dbReference type="Gene3D" id="3.30.160.70">
    <property type="entry name" value="Methylated DNA-protein cysteine methyltransferase domain"/>
    <property type="match status" value="1"/>
</dbReference>
<dbReference type="NCBIfam" id="TIGR00589">
    <property type="entry name" value="ogt"/>
    <property type="match status" value="1"/>
</dbReference>
<evidence type="ECO:0000256" key="5">
    <source>
        <dbReference type="ARBA" id="ARBA00023204"/>
    </source>
</evidence>
<dbReference type="InterPro" id="IPR036631">
    <property type="entry name" value="MGMT_N_sf"/>
</dbReference>
<evidence type="ECO:0000256" key="3">
    <source>
        <dbReference type="ARBA" id="ARBA00022679"/>
    </source>
</evidence>
<comment type="caution">
    <text evidence="8">The sequence shown here is derived from an EMBL/GenBank/DDBJ whole genome shotgun (WGS) entry which is preliminary data.</text>
</comment>
<dbReference type="CDD" id="cd06445">
    <property type="entry name" value="ATase"/>
    <property type="match status" value="1"/>
</dbReference>
<keyword evidence="2" id="KW-0489">Methyltransferase</keyword>
<proteinExistence type="predicted"/>
<evidence type="ECO:0000313" key="9">
    <source>
        <dbReference type="Proteomes" id="UP001193035"/>
    </source>
</evidence>
<dbReference type="PANTHER" id="PTHR10815:SF13">
    <property type="entry name" value="METHYLATED-DNA--PROTEIN-CYSTEINE METHYLTRANSFERASE"/>
    <property type="match status" value="1"/>
</dbReference>
<sequence>MGDSQARKHGRVSQHYIPVAEVHAFCQLRFVPKIIVDTSFGRLVVEEQNGFIVRLTWNDAEDNGAAASPLLHEAAAQIRAYDAGQLRRFDLPLRIEGSEFQKQVCDAMSAIPFGDTRTYGDIARDLDHPAQAVGQACGANPIPVIIPCHRVLAASGLGGFSGAGGIETKVALLRHEGAAGLLI</sequence>
<dbReference type="InterPro" id="IPR014048">
    <property type="entry name" value="MethylDNA_cys_MeTrfase_DNA-bd"/>
</dbReference>
<name>A0ABY2WYP2_9RHOB</name>
<accession>A0ABY2WYP2</accession>
<dbReference type="Pfam" id="PF01035">
    <property type="entry name" value="DNA_binding_1"/>
    <property type="match status" value="1"/>
</dbReference>
<keyword evidence="4" id="KW-0227">DNA damage</keyword>
<evidence type="ECO:0000256" key="1">
    <source>
        <dbReference type="ARBA" id="ARBA00001286"/>
    </source>
</evidence>
<dbReference type="Gene3D" id="1.10.10.10">
    <property type="entry name" value="Winged helix-like DNA-binding domain superfamily/Winged helix DNA-binding domain"/>
    <property type="match status" value="1"/>
</dbReference>
<comment type="catalytic activity">
    <reaction evidence="6">
        <text>a 6-O-methyl-2'-deoxyguanosine in DNA + L-cysteinyl-[protein] = S-methyl-L-cysteinyl-[protein] + a 2'-deoxyguanosine in DNA</text>
        <dbReference type="Rhea" id="RHEA:24000"/>
        <dbReference type="Rhea" id="RHEA-COMP:10131"/>
        <dbReference type="Rhea" id="RHEA-COMP:10132"/>
        <dbReference type="Rhea" id="RHEA-COMP:11367"/>
        <dbReference type="Rhea" id="RHEA-COMP:11368"/>
        <dbReference type="ChEBI" id="CHEBI:29950"/>
        <dbReference type="ChEBI" id="CHEBI:82612"/>
        <dbReference type="ChEBI" id="CHEBI:85445"/>
        <dbReference type="ChEBI" id="CHEBI:85448"/>
        <dbReference type="EC" id="2.1.1.63"/>
    </reaction>
</comment>
<evidence type="ECO:0000259" key="7">
    <source>
        <dbReference type="Pfam" id="PF01035"/>
    </source>
</evidence>